<organism evidence="2 3">
    <name type="scientific">Stegodyphus mimosarum</name>
    <name type="common">African social velvet spider</name>
    <dbReference type="NCBI Taxonomy" id="407821"/>
    <lineage>
        <taxon>Eukaryota</taxon>
        <taxon>Metazoa</taxon>
        <taxon>Ecdysozoa</taxon>
        <taxon>Arthropoda</taxon>
        <taxon>Chelicerata</taxon>
        <taxon>Arachnida</taxon>
        <taxon>Araneae</taxon>
        <taxon>Araneomorphae</taxon>
        <taxon>Entelegynae</taxon>
        <taxon>Eresoidea</taxon>
        <taxon>Eresidae</taxon>
        <taxon>Stegodyphus</taxon>
    </lineage>
</organism>
<dbReference type="Gene3D" id="2.60.40.10">
    <property type="entry name" value="Immunoglobulins"/>
    <property type="match status" value="2"/>
</dbReference>
<dbReference type="InterPro" id="IPR007110">
    <property type="entry name" value="Ig-like_dom"/>
</dbReference>
<dbReference type="EMBL" id="KK113382">
    <property type="protein sequence ID" value="KFM60060.1"/>
    <property type="molecule type" value="Genomic_DNA"/>
</dbReference>
<dbReference type="SUPFAM" id="SSF48726">
    <property type="entry name" value="Immunoglobulin"/>
    <property type="match status" value="1"/>
</dbReference>
<reference evidence="2 3" key="1">
    <citation type="submission" date="2013-11" db="EMBL/GenBank/DDBJ databases">
        <title>Genome sequencing of Stegodyphus mimosarum.</title>
        <authorList>
            <person name="Bechsgaard J."/>
        </authorList>
    </citation>
    <scope>NUCLEOTIDE SEQUENCE [LARGE SCALE GENOMIC DNA]</scope>
</reference>
<dbReference type="OMA" id="MERSEDW"/>
<feature type="domain" description="Ig-like" evidence="1">
    <location>
        <begin position="30"/>
        <end position="131"/>
    </location>
</feature>
<dbReference type="SMART" id="SM00408">
    <property type="entry name" value="IGc2"/>
    <property type="match status" value="1"/>
</dbReference>
<gene>
    <name evidence="2" type="ORF">X975_20489</name>
</gene>
<name>A0A087T4M1_STEMI</name>
<sequence length="131" mass="14437">METKNDWTLKVKFAQLKDAGLYECQVSSDPKISLFVNLSVVVAKAAILGPHPLFVKTGSSINLTCVITQSPEPPVFIFWYHDDRMINYDSSRGEITIQKSPGDSAISRLYIKDATADDSGNYTCCPSNTEA</sequence>
<dbReference type="Proteomes" id="UP000054359">
    <property type="component" value="Unassembled WGS sequence"/>
</dbReference>
<dbReference type="PANTHER" id="PTHR23279:SF46">
    <property type="entry name" value="DEFECTIVE PROBOSCIS EXTENSION RESPONSE 10, ISOFORM A-RELATED"/>
    <property type="match status" value="1"/>
</dbReference>
<evidence type="ECO:0000313" key="3">
    <source>
        <dbReference type="Proteomes" id="UP000054359"/>
    </source>
</evidence>
<protein>
    <submittedName>
        <fullName evidence="2">Down syndrome cell adhesion molecule</fullName>
    </submittedName>
</protein>
<evidence type="ECO:0000313" key="2">
    <source>
        <dbReference type="EMBL" id="KFM60060.1"/>
    </source>
</evidence>
<dbReference type="Pfam" id="PF13927">
    <property type="entry name" value="Ig_3"/>
    <property type="match status" value="1"/>
</dbReference>
<dbReference type="InterPro" id="IPR037448">
    <property type="entry name" value="Zig-8"/>
</dbReference>
<dbReference type="CDD" id="cd00096">
    <property type="entry name" value="Ig"/>
    <property type="match status" value="1"/>
</dbReference>
<dbReference type="PANTHER" id="PTHR23279">
    <property type="entry name" value="DEFECTIVE PROBOSCIS EXTENSION RESPONSE DPR -RELATED"/>
    <property type="match status" value="1"/>
</dbReference>
<dbReference type="InterPro" id="IPR036179">
    <property type="entry name" value="Ig-like_dom_sf"/>
</dbReference>
<dbReference type="FunFam" id="2.60.40.10:FF:000533">
    <property type="entry name" value="Uncharacterized protein, isoform A"/>
    <property type="match status" value="1"/>
</dbReference>
<dbReference type="SMART" id="SM00409">
    <property type="entry name" value="IG"/>
    <property type="match status" value="1"/>
</dbReference>
<dbReference type="AlphaFoldDB" id="A0A087T4M1"/>
<feature type="non-terminal residue" evidence="2">
    <location>
        <position position="131"/>
    </location>
</feature>
<proteinExistence type="predicted"/>
<dbReference type="GO" id="GO:0050808">
    <property type="term" value="P:synapse organization"/>
    <property type="evidence" value="ECO:0007669"/>
    <property type="project" value="TreeGrafter"/>
</dbReference>
<dbReference type="InterPro" id="IPR003599">
    <property type="entry name" value="Ig_sub"/>
</dbReference>
<dbReference type="PROSITE" id="PS50835">
    <property type="entry name" value="IG_LIKE"/>
    <property type="match status" value="1"/>
</dbReference>
<keyword evidence="3" id="KW-1185">Reference proteome</keyword>
<dbReference type="GO" id="GO:0032589">
    <property type="term" value="C:neuron projection membrane"/>
    <property type="evidence" value="ECO:0007669"/>
    <property type="project" value="TreeGrafter"/>
</dbReference>
<evidence type="ECO:0000259" key="1">
    <source>
        <dbReference type="PROSITE" id="PS50835"/>
    </source>
</evidence>
<dbReference type="InterPro" id="IPR003598">
    <property type="entry name" value="Ig_sub2"/>
</dbReference>
<dbReference type="InterPro" id="IPR013783">
    <property type="entry name" value="Ig-like_fold"/>
</dbReference>
<dbReference type="OrthoDB" id="190835at2759"/>
<accession>A0A087T4M1</accession>